<protein>
    <submittedName>
        <fullName evidence="2">Uncharacterized protein</fullName>
    </submittedName>
</protein>
<dbReference type="OrthoDB" id="9832552at2"/>
<keyword evidence="3" id="KW-1185">Reference proteome</keyword>
<dbReference type="Proteomes" id="UP000253816">
    <property type="component" value="Unassembled WGS sequence"/>
</dbReference>
<feature type="region of interest" description="Disordered" evidence="1">
    <location>
        <begin position="185"/>
        <end position="217"/>
    </location>
</feature>
<name>A0A369KJF2_9BACT</name>
<sequence length="837" mass="91514">MQSGRTEGQDFRVDVREGPAGTYQTVVEVQTEAGFERLIMRIRLDGEELDQGVLQLLYDYIHNRDGLTREEILEAHMKMKAISQNVARIFRRRVPAIRASGMRGLLFSASRINEIPQHHRGIRTTFTRLFGTGERGNVEQEQSLIVKKASRDLYNALRTRTRSSISLSRGSSRFVTRRPRTFVSTEGIRTSARAGIPPLELPEESSSSSSELQDAAKGVSHTLSSLLGEVKTSLSSDEEWTPASSKQAFHQAAAATTQALSHLISSVLSGSSSEKERVEVSQRDTRPKQPTGPTMDRTRAWVEESVRRTLRRNTSGRRSAQNVLTEGLLAFQEVMKSDTESSGEETEHPQEGARHRLSVDLQIPFAALELDPDLAAAAASAVQPGQRVEAALAEVAMKNVLTAEDITSFEEQLKRLAEIEDGEDTSSEGMTDRGSVDGVAQQAVFAGQEAEGTSATLTSDETETVSTMSSASSRVGITGRETLAVRAREFIHLNRLQESASARLQSVPADVGPTPLSPLHMVPHEWGNYVGRAVRRTLVAGQIPQVIIPNEGVDASSPVLTAFLDNLFKTWGHKEGYIMTAVGPEGNQQLFFFRRRRQVLGIGPGPRLTPVREIPEGSALPILLLSDQANYKVSDQPLRLGDPVAQYWVSTLGGSAPRLDDLVAGMVTALGSSSSSYALGLEDHRTLVLRGRSRNVSSMMVEQSAQTASTVASLLLGAIELLNVGDGQTVRQEAERLTRDPGAFLNESGTREAVAAEIQSLLMMNIGRPGEEIFSHMSRTPALHLLLQRLAPRQGENQAVRQVVQEFIWPFAVGHVTASSVFLRYLQREMNGMSATV</sequence>
<feature type="region of interest" description="Disordered" evidence="1">
    <location>
        <begin position="267"/>
        <end position="296"/>
    </location>
</feature>
<evidence type="ECO:0000313" key="3">
    <source>
        <dbReference type="Proteomes" id="UP000253816"/>
    </source>
</evidence>
<feature type="region of interest" description="Disordered" evidence="1">
    <location>
        <begin position="447"/>
        <end position="473"/>
    </location>
</feature>
<evidence type="ECO:0000256" key="1">
    <source>
        <dbReference type="SAM" id="MobiDB-lite"/>
    </source>
</evidence>
<accession>A0A369KJF2</accession>
<comment type="caution">
    <text evidence="2">The sequence shown here is derived from an EMBL/GenBank/DDBJ whole genome shotgun (WGS) entry which is preliminary data.</text>
</comment>
<feature type="compositionally biased region" description="Polar residues" evidence="1">
    <location>
        <begin position="451"/>
        <end position="473"/>
    </location>
</feature>
<dbReference type="AlphaFoldDB" id="A0A369KJF2"/>
<dbReference type="EMBL" id="QQBG01000001">
    <property type="protein sequence ID" value="RDB31884.1"/>
    <property type="molecule type" value="Genomic_DNA"/>
</dbReference>
<proteinExistence type="predicted"/>
<reference evidence="2 3" key="1">
    <citation type="submission" date="2018-07" db="EMBL/GenBank/DDBJ databases">
        <title>Comparative genomics of the Candidatus Parilichlamydiaceae reveals evidence of convergent evolution and genome reduction in the phylum Chlamydiae.</title>
        <authorList>
            <person name="Taylor-Brown A."/>
            <person name="Polkinghorne A."/>
        </authorList>
    </citation>
    <scope>NUCLEOTIDE SEQUENCE [LARGE SCALE GENOMIC DNA]</scope>
    <source>
        <strain evidence="2 3">Hat2</strain>
    </source>
</reference>
<feature type="compositionally biased region" description="Basic and acidic residues" evidence="1">
    <location>
        <begin position="273"/>
        <end position="287"/>
    </location>
</feature>
<gene>
    <name evidence="2" type="ORF">HAT2_00004</name>
</gene>
<organism evidence="2 3">
    <name type="scientific">Candidatus Similichlamydia laticola</name>
    <dbReference type="NCBI Taxonomy" id="2170265"/>
    <lineage>
        <taxon>Bacteria</taxon>
        <taxon>Pseudomonadati</taxon>
        <taxon>Chlamydiota</taxon>
        <taxon>Chlamydiia</taxon>
        <taxon>Parachlamydiales</taxon>
        <taxon>Candidatus Parilichlamydiaceae</taxon>
        <taxon>Candidatus Similichlamydia</taxon>
    </lineage>
</organism>
<evidence type="ECO:0000313" key="2">
    <source>
        <dbReference type="EMBL" id="RDB31884.1"/>
    </source>
</evidence>
<dbReference type="RefSeq" id="WP_147267436.1">
    <property type="nucleotide sequence ID" value="NZ_QQBG01000001.1"/>
</dbReference>